<dbReference type="PANTHER" id="PTHR13037">
    <property type="entry name" value="FORMIN"/>
    <property type="match status" value="1"/>
</dbReference>
<evidence type="ECO:0000256" key="1">
    <source>
        <dbReference type="ARBA" id="ARBA00015110"/>
    </source>
</evidence>
<feature type="region of interest" description="Disordered" evidence="5">
    <location>
        <begin position="286"/>
        <end position="317"/>
    </location>
</feature>
<dbReference type="Pfam" id="PF12763">
    <property type="entry name" value="EH"/>
    <property type="match status" value="1"/>
</dbReference>
<feature type="region of interest" description="Disordered" evidence="5">
    <location>
        <begin position="187"/>
        <end position="212"/>
    </location>
</feature>
<proteinExistence type="predicted"/>
<feature type="coiled-coil region" evidence="4">
    <location>
        <begin position="233"/>
        <end position="260"/>
    </location>
</feature>
<protein>
    <recommendedName>
        <fullName evidence="1">Actin cytoskeleton-regulatory complex protein PAN1</fullName>
    </recommendedName>
    <alternativeName>
        <fullName evidence="2">Actin cytoskeleton-regulatory complex protein pan1</fullName>
    </alternativeName>
</protein>
<feature type="compositionally biased region" description="Low complexity" evidence="5">
    <location>
        <begin position="1278"/>
        <end position="1288"/>
    </location>
</feature>
<feature type="region of interest" description="Disordered" evidence="5">
    <location>
        <begin position="529"/>
        <end position="555"/>
    </location>
</feature>
<feature type="domain" description="EF-hand" evidence="7">
    <location>
        <begin position="131"/>
        <end position="166"/>
    </location>
</feature>
<dbReference type="PROSITE" id="PS50222">
    <property type="entry name" value="EF_HAND_2"/>
    <property type="match status" value="1"/>
</dbReference>
<dbReference type="STRING" id="231916.A0A409Y0C0"/>
<feature type="region of interest" description="Disordered" evidence="5">
    <location>
        <begin position="1191"/>
        <end position="1288"/>
    </location>
</feature>
<dbReference type="OrthoDB" id="1716625at2759"/>
<feature type="coiled-coil region" evidence="4">
    <location>
        <begin position="325"/>
        <end position="352"/>
    </location>
</feature>
<evidence type="ECO:0000256" key="2">
    <source>
        <dbReference type="ARBA" id="ARBA00020728"/>
    </source>
</evidence>
<organism evidence="9 10">
    <name type="scientific">Gymnopilus dilepis</name>
    <dbReference type="NCBI Taxonomy" id="231916"/>
    <lineage>
        <taxon>Eukaryota</taxon>
        <taxon>Fungi</taxon>
        <taxon>Dikarya</taxon>
        <taxon>Basidiomycota</taxon>
        <taxon>Agaricomycotina</taxon>
        <taxon>Agaricomycetes</taxon>
        <taxon>Agaricomycetidae</taxon>
        <taxon>Agaricales</taxon>
        <taxon>Agaricineae</taxon>
        <taxon>Hymenogastraceae</taxon>
        <taxon>Gymnopilus</taxon>
    </lineage>
</organism>
<feature type="region of interest" description="Disordered" evidence="5">
    <location>
        <begin position="938"/>
        <end position="1012"/>
    </location>
</feature>
<dbReference type="GO" id="GO:0003779">
    <property type="term" value="F:actin binding"/>
    <property type="evidence" value="ECO:0007669"/>
    <property type="project" value="InterPro"/>
</dbReference>
<keyword evidence="10" id="KW-1185">Reference proteome</keyword>
<evidence type="ECO:0000313" key="9">
    <source>
        <dbReference type="EMBL" id="PPQ96449.1"/>
    </source>
</evidence>
<sequence>MIPTPPPAYLRHDCSKRTTSTSLLSDLPILCSSGPETEQELALLMDSKDILDLEVDSATPSSLVGASLKEKWLLHPDLVRGRSPISESQGQWALFDHEKEVYDRLFASWDKSNTGLFQGLFANELFGATGLTTEELAKIWALADVGNRGALDKLEFRVALGLLHRRLQGVAIPDELPEVLSQGLSSTASVHLDSQSPHSEPVELGGDNQSANQKIPWHTVDEYPRAPETGGPTSAFQTEMEKTEVELAKLDQEILALTEALCLEPSGPALPSSAFRCHFTPPPQSLVASPSLPSLPATPPQQDSPESPGNKPLPPLPLPGTCIVLPLAETSRASLEKELRLLEDKVADLSDRLAEVSTPTPGSACAAAAADGVEYPQQDKDAQRQVLKEELISLVVDKIPELKKRIKAQGKAKVEITTKDLLLRPPPLSPPVCSDPLPPPLPLATSLSRSSKATTTSASSKTKGRRPPPPPPSRPPSVAVTNLIQAIRAGKQLKPTKTVVKRGNLPTGKVLEGSGANCDVTTVAKADLGDEADEPILPGSYPSHSSTPSSQLPTRDRGLFFPHVAKRSDLLREIGVRKVLQPVVTVERSTGFELGKVLESNGQQISHNPLASDFDCDLKVNEQMRRRPPLTYSYPPLRLEPTPHSRSSESPQETSTEEWEPLYLLSAVTPSPTSKLLKEIQAGKDLQPAATVVKRASSMPLGKVLPDEDGNAGILSRIANDPLVYGTEKVIRLQMSLSCPPVPLPSNHATDSVSSVSEQSAPTIKEDNDGVFLLDSPDSAQSQGSAGPHLRGLLEDTDSGDEDEYVLASLAKLCDIGSPGAPTSFKQPSCLRLVSVLLIARLRTMEPLTPPAAHTSGAYQVQNSSSGQDSHPASKLPHQWALSDEEQQFCTDVLGGGLISSNDLEMICSLVGMGPWGTLSKDDFLVVMDVVQRWLRNANKPDSSPSEPSQSPSNILKTDAQTSSHENSKSEGGDNHTINTSMSSPIQGPTAQCSTGPDANQSSSHCQSATGTNETQLSLIEGEIHALVYGLSKEPSPPKLPPPSLVLPVPSPRQHQIVSPHLAAKSTPQSSTRRPPSDPLSAEHLHVMLESELAILLARVEELSDNLARLPPSELSAGQLQEGREDSSMDNGSVERARQAIKDELVGLVVDKIPELKRQIQSRSEYIKDEEALPLLAAPLLSQSQSAIATPSAVKSSRRPPSYFPSAPGAVASTSGRLTLAGRSVTNTKKVPNGEASKANDGRSGTVSIAPCSTHLDIGAPQAVSTSSYPPGPPPSSAPSASLQGSSTLDNLGQSYVIRAAALEEEMRTDIFMSRRSALNLGRFFEDGNGNHDTLCTPAAADGSRDPEDGGRTPTQSRCSFLPSPPLQVAQGSRAATASSTTSSPPGSSRSQLLQEIHAGKALLPATVGQRSSNIPLGKVLQDDYGTLATQSPIECEPISGLELVLGPRISVAYSQPSARLLLNASSVTKHTEEVSMTKGNSEDGASQTLLDNQASAGSQDDTLFHYSSSSDDALLPVGNGDEEDEYVMV</sequence>
<dbReference type="InterPro" id="IPR000261">
    <property type="entry name" value="EH_dom"/>
</dbReference>
<feature type="compositionally biased region" description="Acidic residues" evidence="5">
    <location>
        <begin position="1521"/>
        <end position="1530"/>
    </location>
</feature>
<feature type="compositionally biased region" description="Pro residues" evidence="5">
    <location>
        <begin position="1035"/>
        <end position="1051"/>
    </location>
</feature>
<feature type="domain" description="WH2" evidence="8">
    <location>
        <begin position="479"/>
        <end position="496"/>
    </location>
</feature>
<dbReference type="Proteomes" id="UP000284706">
    <property type="component" value="Unassembled WGS sequence"/>
</dbReference>
<evidence type="ECO:0000259" key="7">
    <source>
        <dbReference type="PROSITE" id="PS50222"/>
    </source>
</evidence>
<dbReference type="InterPro" id="IPR003124">
    <property type="entry name" value="WH2_dom"/>
</dbReference>
<feature type="compositionally biased region" description="Low complexity" evidence="5">
    <location>
        <begin position="941"/>
        <end position="953"/>
    </location>
</feature>
<dbReference type="PANTHER" id="PTHR13037:SF24">
    <property type="entry name" value="POLYCOMB PROTEIN PCL-RELATED"/>
    <property type="match status" value="1"/>
</dbReference>
<gene>
    <name evidence="9" type="ORF">CVT26_005121</name>
</gene>
<feature type="compositionally biased region" description="Low complexity" evidence="5">
    <location>
        <begin position="538"/>
        <end position="553"/>
    </location>
</feature>
<feature type="region of interest" description="Disordered" evidence="5">
    <location>
        <begin position="625"/>
        <end position="658"/>
    </location>
</feature>
<evidence type="ECO:0000256" key="3">
    <source>
        <dbReference type="ARBA" id="ARBA00022581"/>
    </source>
</evidence>
<evidence type="ECO:0000259" key="8">
    <source>
        <dbReference type="PROSITE" id="PS51082"/>
    </source>
</evidence>
<accession>A0A409Y0C0</accession>
<evidence type="ECO:0000259" key="6">
    <source>
        <dbReference type="PROSITE" id="PS50031"/>
    </source>
</evidence>
<feature type="compositionally biased region" description="Polar residues" evidence="5">
    <location>
        <begin position="976"/>
        <end position="1012"/>
    </location>
</feature>
<feature type="region of interest" description="Disordered" evidence="5">
    <location>
        <begin position="1326"/>
        <end position="1392"/>
    </location>
</feature>
<keyword evidence="4" id="KW-0175">Coiled coil</keyword>
<dbReference type="EMBL" id="NHYE01001370">
    <property type="protein sequence ID" value="PPQ96449.1"/>
    <property type="molecule type" value="Genomic_DNA"/>
</dbReference>
<dbReference type="GO" id="GO:0005509">
    <property type="term" value="F:calcium ion binding"/>
    <property type="evidence" value="ECO:0007669"/>
    <property type="project" value="InterPro"/>
</dbReference>
<feature type="compositionally biased region" description="Polar residues" evidence="5">
    <location>
        <begin position="187"/>
        <end position="198"/>
    </location>
</feature>
<keyword evidence="3" id="KW-0945">Host-virus interaction</keyword>
<dbReference type="InterPro" id="IPR002048">
    <property type="entry name" value="EF_hand_dom"/>
</dbReference>
<feature type="compositionally biased region" description="Low complexity" evidence="5">
    <location>
        <begin position="286"/>
        <end position="295"/>
    </location>
</feature>
<dbReference type="CDD" id="cd00052">
    <property type="entry name" value="EH"/>
    <property type="match status" value="1"/>
</dbReference>
<feature type="region of interest" description="Disordered" evidence="5">
    <location>
        <begin position="1033"/>
        <end position="1080"/>
    </location>
</feature>
<feature type="domain" description="EH" evidence="6">
    <location>
        <begin position="98"/>
        <end position="180"/>
    </location>
</feature>
<dbReference type="PROSITE" id="PS51082">
    <property type="entry name" value="WH2"/>
    <property type="match status" value="2"/>
</dbReference>
<evidence type="ECO:0000256" key="4">
    <source>
        <dbReference type="SAM" id="Coils"/>
    </source>
</evidence>
<feature type="region of interest" description="Disordered" evidence="5">
    <location>
        <begin position="422"/>
        <end position="478"/>
    </location>
</feature>
<feature type="region of interest" description="Disordered" evidence="5">
    <location>
        <begin position="777"/>
        <end position="797"/>
    </location>
</feature>
<dbReference type="InParanoid" id="A0A409Y0C0"/>
<feature type="domain" description="WH2" evidence="8">
    <location>
        <begin position="1389"/>
        <end position="1406"/>
    </location>
</feature>
<feature type="compositionally biased region" description="Polar residues" evidence="5">
    <location>
        <begin position="1493"/>
        <end position="1512"/>
    </location>
</feature>
<dbReference type="PROSITE" id="PS50031">
    <property type="entry name" value="EH"/>
    <property type="match status" value="1"/>
</dbReference>
<feature type="compositionally biased region" description="Polar residues" evidence="5">
    <location>
        <begin position="954"/>
        <end position="965"/>
    </location>
</feature>
<evidence type="ECO:0000313" key="10">
    <source>
        <dbReference type="Proteomes" id="UP000284706"/>
    </source>
</evidence>
<feature type="compositionally biased region" description="Low complexity" evidence="5">
    <location>
        <begin position="443"/>
        <end position="461"/>
    </location>
</feature>
<dbReference type="SUPFAM" id="SSF47473">
    <property type="entry name" value="EF-hand"/>
    <property type="match status" value="1"/>
</dbReference>
<feature type="compositionally biased region" description="Polar residues" evidence="5">
    <location>
        <begin position="857"/>
        <end position="871"/>
    </location>
</feature>
<dbReference type="SMART" id="SM00027">
    <property type="entry name" value="EH"/>
    <property type="match status" value="1"/>
</dbReference>
<dbReference type="InterPro" id="IPR011992">
    <property type="entry name" value="EF-hand-dom_pair"/>
</dbReference>
<feature type="region of interest" description="Disordered" evidence="5">
    <location>
        <begin position="1493"/>
        <end position="1530"/>
    </location>
</feature>
<dbReference type="SMART" id="SM00246">
    <property type="entry name" value="WH2"/>
    <property type="match status" value="3"/>
</dbReference>
<name>A0A409Y0C0_9AGAR</name>
<reference evidence="9 10" key="1">
    <citation type="journal article" date="2018" name="Evol. Lett.">
        <title>Horizontal gene cluster transfer increased hallucinogenic mushroom diversity.</title>
        <authorList>
            <person name="Reynolds H.T."/>
            <person name="Vijayakumar V."/>
            <person name="Gluck-Thaler E."/>
            <person name="Korotkin H.B."/>
            <person name="Matheny P.B."/>
            <person name="Slot J.C."/>
        </authorList>
    </citation>
    <scope>NUCLEOTIDE SEQUENCE [LARGE SCALE GENOMIC DNA]</scope>
    <source>
        <strain evidence="9 10">SRW20</strain>
    </source>
</reference>
<feature type="compositionally biased region" description="Low complexity" evidence="5">
    <location>
        <begin position="1372"/>
        <end position="1391"/>
    </location>
</feature>
<dbReference type="Gene3D" id="1.10.238.10">
    <property type="entry name" value="EF-hand"/>
    <property type="match status" value="1"/>
</dbReference>
<feature type="region of interest" description="Disordered" evidence="5">
    <location>
        <begin position="849"/>
        <end position="878"/>
    </location>
</feature>
<comment type="caution">
    <text evidence="9">The sequence shown here is derived from an EMBL/GenBank/DDBJ whole genome shotgun (WGS) entry which is preliminary data.</text>
</comment>
<evidence type="ECO:0000256" key="5">
    <source>
        <dbReference type="SAM" id="MobiDB-lite"/>
    </source>
</evidence>